<reference evidence="1" key="1">
    <citation type="submission" date="2023-12" db="EMBL/GenBank/DDBJ databases">
        <title>Genome assembly of Anisodus tanguticus.</title>
        <authorList>
            <person name="Wang Y.-J."/>
        </authorList>
    </citation>
    <scope>NUCLEOTIDE SEQUENCE</scope>
    <source>
        <strain evidence="1">KB-2021</strain>
        <tissue evidence="1">Leaf</tissue>
    </source>
</reference>
<name>A0AAE1QR72_9SOLA</name>
<dbReference type="EMBL" id="JAVYJV010000024">
    <property type="protein sequence ID" value="KAK4337774.1"/>
    <property type="molecule type" value="Genomic_DNA"/>
</dbReference>
<proteinExistence type="predicted"/>
<dbReference type="AlphaFoldDB" id="A0AAE1QR72"/>
<keyword evidence="2" id="KW-1185">Reference proteome</keyword>
<comment type="caution">
    <text evidence="1">The sequence shown here is derived from an EMBL/GenBank/DDBJ whole genome shotgun (WGS) entry which is preliminary data.</text>
</comment>
<evidence type="ECO:0000313" key="2">
    <source>
        <dbReference type="Proteomes" id="UP001291623"/>
    </source>
</evidence>
<organism evidence="1 2">
    <name type="scientific">Anisodus tanguticus</name>
    <dbReference type="NCBI Taxonomy" id="243964"/>
    <lineage>
        <taxon>Eukaryota</taxon>
        <taxon>Viridiplantae</taxon>
        <taxon>Streptophyta</taxon>
        <taxon>Embryophyta</taxon>
        <taxon>Tracheophyta</taxon>
        <taxon>Spermatophyta</taxon>
        <taxon>Magnoliopsida</taxon>
        <taxon>eudicotyledons</taxon>
        <taxon>Gunneridae</taxon>
        <taxon>Pentapetalae</taxon>
        <taxon>asterids</taxon>
        <taxon>lamiids</taxon>
        <taxon>Solanales</taxon>
        <taxon>Solanaceae</taxon>
        <taxon>Solanoideae</taxon>
        <taxon>Hyoscyameae</taxon>
        <taxon>Anisodus</taxon>
    </lineage>
</organism>
<sequence>MRLKSSIKGLSVDLMNVLSNRMRHAKHDYRNKTHVPTRYIKSLKAQMFLSCVN</sequence>
<gene>
    <name evidence="1" type="ORF">RND71_042261</name>
</gene>
<evidence type="ECO:0000313" key="1">
    <source>
        <dbReference type="EMBL" id="KAK4337774.1"/>
    </source>
</evidence>
<dbReference type="Proteomes" id="UP001291623">
    <property type="component" value="Unassembled WGS sequence"/>
</dbReference>
<accession>A0AAE1QR72</accession>
<protein>
    <submittedName>
        <fullName evidence="1">Uncharacterized protein</fullName>
    </submittedName>
</protein>